<feature type="compositionally biased region" description="Low complexity" evidence="9">
    <location>
        <begin position="202"/>
        <end position="213"/>
    </location>
</feature>
<dbReference type="OrthoDB" id="2538017at2759"/>
<evidence type="ECO:0000256" key="6">
    <source>
        <dbReference type="ARBA" id="ARBA00023132"/>
    </source>
</evidence>
<dbReference type="EMBL" id="SSOP01000006">
    <property type="protein sequence ID" value="KAB5595760.1"/>
    <property type="molecule type" value="Genomic_DNA"/>
</dbReference>
<comment type="caution">
    <text evidence="10">The sequence shown here is derived from an EMBL/GenBank/DDBJ whole genome shotgun (WGS) entry which is preliminary data.</text>
</comment>
<evidence type="ECO:0000256" key="8">
    <source>
        <dbReference type="SAM" id="Coils"/>
    </source>
</evidence>
<evidence type="ECO:0000256" key="3">
    <source>
        <dbReference type="ARBA" id="ARBA00022816"/>
    </source>
</evidence>
<feature type="compositionally biased region" description="Polar residues" evidence="9">
    <location>
        <begin position="160"/>
        <end position="184"/>
    </location>
</feature>
<keyword evidence="7" id="KW-0539">Nucleus</keyword>
<dbReference type="GO" id="GO:0051028">
    <property type="term" value="P:mRNA transport"/>
    <property type="evidence" value="ECO:0007669"/>
    <property type="project" value="UniProtKB-KW"/>
</dbReference>
<feature type="compositionally biased region" description="Polar residues" evidence="9">
    <location>
        <begin position="250"/>
        <end position="275"/>
    </location>
</feature>
<proteinExistence type="predicted"/>
<feature type="region of interest" description="Disordered" evidence="9">
    <location>
        <begin position="155"/>
        <end position="223"/>
    </location>
</feature>
<evidence type="ECO:0000256" key="4">
    <source>
        <dbReference type="ARBA" id="ARBA00022927"/>
    </source>
</evidence>
<feature type="region of interest" description="Disordered" evidence="9">
    <location>
        <begin position="1"/>
        <end position="54"/>
    </location>
</feature>
<name>A0A5N5QVH9_9AGAM</name>
<evidence type="ECO:0000256" key="7">
    <source>
        <dbReference type="ARBA" id="ARBA00023242"/>
    </source>
</evidence>
<dbReference type="GO" id="GO:0017056">
    <property type="term" value="F:structural constituent of nuclear pore"/>
    <property type="evidence" value="ECO:0007669"/>
    <property type="project" value="InterPro"/>
</dbReference>
<dbReference type="Pfam" id="PF13634">
    <property type="entry name" value="Nucleoporin_FG"/>
    <property type="match status" value="1"/>
</dbReference>
<keyword evidence="8" id="KW-0175">Coiled coil</keyword>
<protein>
    <recommendedName>
        <fullName evidence="12">Nucleoporin</fullName>
    </recommendedName>
</protein>
<dbReference type="PANTHER" id="PTHR13437:SF2">
    <property type="entry name" value="NUCLEOPORIN P58_P45"/>
    <property type="match status" value="1"/>
</dbReference>
<dbReference type="Gene3D" id="6.10.140.1350">
    <property type="match status" value="1"/>
</dbReference>
<comment type="subcellular location">
    <subcellularLocation>
        <location evidence="1">Nucleus</location>
        <location evidence="1">Nuclear pore complex</location>
    </subcellularLocation>
</comment>
<keyword evidence="2" id="KW-0813">Transport</keyword>
<organism evidence="10 11">
    <name type="scientific">Ceratobasidium theobromae</name>
    <dbReference type="NCBI Taxonomy" id="1582974"/>
    <lineage>
        <taxon>Eukaryota</taxon>
        <taxon>Fungi</taxon>
        <taxon>Dikarya</taxon>
        <taxon>Basidiomycota</taxon>
        <taxon>Agaricomycotina</taxon>
        <taxon>Agaricomycetes</taxon>
        <taxon>Cantharellales</taxon>
        <taxon>Ceratobasidiaceae</taxon>
        <taxon>Ceratobasidium</taxon>
    </lineage>
</organism>
<feature type="coiled-coil region" evidence="8">
    <location>
        <begin position="382"/>
        <end position="416"/>
    </location>
</feature>
<keyword evidence="6" id="KW-0906">Nuclear pore complex</keyword>
<reference evidence="10 11" key="1">
    <citation type="journal article" date="2019" name="Fungal Biol. Biotechnol.">
        <title>Draft genome sequence of fastidious pathogen Ceratobasidium theobromae, which causes vascular-streak dieback in Theobroma cacao.</title>
        <authorList>
            <person name="Ali S.S."/>
            <person name="Asman A."/>
            <person name="Shao J."/>
            <person name="Firmansyah A.P."/>
            <person name="Susilo A.W."/>
            <person name="Rosmana A."/>
            <person name="McMahon P."/>
            <person name="Junaid M."/>
            <person name="Guest D."/>
            <person name="Kheng T.Y."/>
            <person name="Meinhardt L.W."/>
            <person name="Bailey B.A."/>
        </authorList>
    </citation>
    <scope>NUCLEOTIDE SEQUENCE [LARGE SCALE GENOMIC DNA]</scope>
    <source>
        <strain evidence="10 11">CT2</strain>
    </source>
</reference>
<dbReference type="InterPro" id="IPR024882">
    <property type="entry name" value="NUP58/p45/49"/>
</dbReference>
<feature type="region of interest" description="Disordered" evidence="9">
    <location>
        <begin position="250"/>
        <end position="276"/>
    </location>
</feature>
<evidence type="ECO:0000256" key="9">
    <source>
        <dbReference type="SAM" id="MobiDB-lite"/>
    </source>
</evidence>
<evidence type="ECO:0000313" key="11">
    <source>
        <dbReference type="Proteomes" id="UP000383932"/>
    </source>
</evidence>
<keyword evidence="11" id="KW-1185">Reference proteome</keyword>
<accession>A0A5N5QVH9</accession>
<dbReference type="GO" id="GO:0015031">
    <property type="term" value="P:protein transport"/>
    <property type="evidence" value="ECO:0007669"/>
    <property type="project" value="UniProtKB-KW"/>
</dbReference>
<dbReference type="Proteomes" id="UP000383932">
    <property type="component" value="Unassembled WGS sequence"/>
</dbReference>
<evidence type="ECO:0008006" key="12">
    <source>
        <dbReference type="Google" id="ProtNLM"/>
    </source>
</evidence>
<evidence type="ECO:0000256" key="2">
    <source>
        <dbReference type="ARBA" id="ARBA00022448"/>
    </source>
</evidence>
<dbReference type="PANTHER" id="PTHR13437">
    <property type="entry name" value="NUCLEOPORIN P58/P45 NUCLEOPORIN-LIKE PROTEIN 1"/>
    <property type="match status" value="1"/>
</dbReference>
<evidence type="ECO:0000256" key="1">
    <source>
        <dbReference type="ARBA" id="ARBA00004567"/>
    </source>
</evidence>
<evidence type="ECO:0000256" key="5">
    <source>
        <dbReference type="ARBA" id="ARBA00023010"/>
    </source>
</evidence>
<dbReference type="GO" id="GO:0008139">
    <property type="term" value="F:nuclear localization sequence binding"/>
    <property type="evidence" value="ECO:0007669"/>
    <property type="project" value="InterPro"/>
</dbReference>
<dbReference type="InterPro" id="IPR025574">
    <property type="entry name" value="Nucleoporin_FG_rpt"/>
</dbReference>
<keyword evidence="3" id="KW-0509">mRNA transport</keyword>
<keyword evidence="4" id="KW-0653">Protein transport</keyword>
<dbReference type="GO" id="GO:0005643">
    <property type="term" value="C:nuclear pore"/>
    <property type="evidence" value="ECO:0007669"/>
    <property type="project" value="UniProtKB-SubCell"/>
</dbReference>
<keyword evidence="5" id="KW-0811">Translocation</keyword>
<gene>
    <name evidence="10" type="ORF">CTheo_773</name>
</gene>
<dbReference type="AlphaFoldDB" id="A0A5N5QVH9"/>
<sequence>MPRRPAPTPLSLAVGPAPARGQPRHTLPAPPQPVFKPNSIRKPRSSSSASLSSHGTNASAFLLGGLTGTTPADKSSVDGVMFEPMHRNGHNPQWDSGHVVARKSSAGPWDHTRGNTLPQEKIADLVAVPKPVVSNPVPLCFSTAQKPATTNPSPFGGSLFGQSTTSGGLFGAQNASQPTATPATGSLFGAQPATSTTGGLFGTQPSTATTGTTGTTGGLFGTQPATVGTTGGLFGTQTQAQQQPTFSFAGASTTARAPAQQPTQPSGPFTRTTKFNDLPDGQKKIFEELESFIQGRVQISIELKAQKLGEEIAKEQVALDELTKSLATATSALAADRLAADDQRTKTDRNLQDALAATRIIDGFTKPQQMGGYLTSYANFPLEYFTRQVEEMKERVQRYRSTMEQIERKLAQVLESHSLQSAQPSPQAISNTLRAQHASFMALAARTAEIDAAVQRHKTVYTTRWRAQTGSARDPFAIGSKEDDTLDALMNLSVSVAGR</sequence>
<evidence type="ECO:0000313" key="10">
    <source>
        <dbReference type="EMBL" id="KAB5595760.1"/>
    </source>
</evidence>